<proteinExistence type="predicted"/>
<accession>A0A4Q0T3Y3</accession>
<reference evidence="2 3" key="1">
    <citation type="submission" date="2018-11" db="EMBL/GenBank/DDBJ databases">
        <authorList>
            <person name="Mardanov A.V."/>
            <person name="Ravin N.V."/>
            <person name="Dedysh S.N."/>
        </authorList>
    </citation>
    <scope>NUCLEOTIDE SEQUENCE [LARGE SCALE GENOMIC DNA]</scope>
    <source>
        <strain evidence="2 3">AF10</strain>
    </source>
</reference>
<evidence type="ECO:0000313" key="2">
    <source>
        <dbReference type="EMBL" id="RXH56271.1"/>
    </source>
</evidence>
<keyword evidence="3" id="KW-1185">Reference proteome</keyword>
<protein>
    <submittedName>
        <fullName evidence="2">ICC-like protein phosphoesterase</fullName>
    </submittedName>
</protein>
<evidence type="ECO:0000256" key="1">
    <source>
        <dbReference type="SAM" id="MobiDB-lite"/>
    </source>
</evidence>
<dbReference type="EMBL" id="RDSM01000002">
    <property type="protein sequence ID" value="RXH56271.1"/>
    <property type="molecule type" value="Genomic_DNA"/>
</dbReference>
<dbReference type="Proteomes" id="UP000289437">
    <property type="component" value="Unassembled WGS sequence"/>
</dbReference>
<gene>
    <name evidence="2" type="ORF">GRAN_3128</name>
</gene>
<sequence>MSFQDARGNATSDEIRLAVRQRTQRKSEERDQDNALEAWPEDGLLGTRLGPNKNGKKWR</sequence>
<feature type="region of interest" description="Disordered" evidence="1">
    <location>
        <begin position="1"/>
        <end position="59"/>
    </location>
</feature>
<dbReference type="AlphaFoldDB" id="A0A4Q0T3Y3"/>
<evidence type="ECO:0000313" key="3">
    <source>
        <dbReference type="Proteomes" id="UP000289437"/>
    </source>
</evidence>
<reference evidence="3" key="2">
    <citation type="submission" date="2019-02" db="EMBL/GenBank/DDBJ databases">
        <title>Granulicella sibirica sp. nov., a psychrotolerant acidobacterium isolated from an organic soil layer in forested tundra, West Siberia.</title>
        <authorList>
            <person name="Oshkin I.Y."/>
            <person name="Kulichevskaya I.S."/>
            <person name="Rijpstra W.I.C."/>
            <person name="Sinninghe Damste J.S."/>
            <person name="Rakitin A.L."/>
            <person name="Ravin N.V."/>
            <person name="Dedysh S.N."/>
        </authorList>
    </citation>
    <scope>NUCLEOTIDE SEQUENCE [LARGE SCALE GENOMIC DNA]</scope>
    <source>
        <strain evidence="3">AF10</strain>
    </source>
</reference>
<organism evidence="2 3">
    <name type="scientific">Granulicella sibirica</name>
    <dbReference type="NCBI Taxonomy" id="2479048"/>
    <lineage>
        <taxon>Bacteria</taxon>
        <taxon>Pseudomonadati</taxon>
        <taxon>Acidobacteriota</taxon>
        <taxon>Terriglobia</taxon>
        <taxon>Terriglobales</taxon>
        <taxon>Acidobacteriaceae</taxon>
        <taxon>Granulicella</taxon>
    </lineage>
</organism>
<name>A0A4Q0T3Y3_9BACT</name>
<comment type="caution">
    <text evidence="2">The sequence shown here is derived from an EMBL/GenBank/DDBJ whole genome shotgun (WGS) entry which is preliminary data.</text>
</comment>